<feature type="transmembrane region" description="Helical" evidence="7">
    <location>
        <begin position="12"/>
        <end position="30"/>
    </location>
</feature>
<dbReference type="InterPro" id="IPR035906">
    <property type="entry name" value="MetI-like_sf"/>
</dbReference>
<comment type="subcellular location">
    <subcellularLocation>
        <location evidence="1 7">Cell membrane</location>
        <topology evidence="1 7">Multi-pass membrane protein</topology>
    </subcellularLocation>
</comment>
<feature type="transmembrane region" description="Helical" evidence="7">
    <location>
        <begin position="186"/>
        <end position="204"/>
    </location>
</feature>
<feature type="transmembrane region" description="Helical" evidence="7">
    <location>
        <begin position="244"/>
        <end position="266"/>
    </location>
</feature>
<protein>
    <submittedName>
        <fullName evidence="9">Glutathione transport system permease protein GsiC</fullName>
    </submittedName>
</protein>
<dbReference type="RefSeq" id="WP_127096332.1">
    <property type="nucleotide sequence ID" value="NZ_CP031423.1"/>
</dbReference>
<dbReference type="InterPro" id="IPR045621">
    <property type="entry name" value="BPD_transp_1_N"/>
</dbReference>
<organism evidence="9 10">
    <name type="scientific">Microbacterium lemovicicum</name>
    <dbReference type="NCBI Taxonomy" id="1072463"/>
    <lineage>
        <taxon>Bacteria</taxon>
        <taxon>Bacillati</taxon>
        <taxon>Actinomycetota</taxon>
        <taxon>Actinomycetes</taxon>
        <taxon>Micrococcales</taxon>
        <taxon>Microbacteriaceae</taxon>
        <taxon>Microbacterium</taxon>
    </lineage>
</organism>
<name>A0A3S9WCL2_9MICO</name>
<dbReference type="OrthoDB" id="147639at2"/>
<evidence type="ECO:0000259" key="8">
    <source>
        <dbReference type="PROSITE" id="PS50928"/>
    </source>
</evidence>
<evidence type="ECO:0000256" key="2">
    <source>
        <dbReference type="ARBA" id="ARBA00022448"/>
    </source>
</evidence>
<dbReference type="Pfam" id="PF00528">
    <property type="entry name" value="BPD_transp_1"/>
    <property type="match status" value="1"/>
</dbReference>
<dbReference type="InterPro" id="IPR000515">
    <property type="entry name" value="MetI-like"/>
</dbReference>
<dbReference type="PANTHER" id="PTHR43163:SF6">
    <property type="entry name" value="DIPEPTIDE TRANSPORT SYSTEM PERMEASE PROTEIN DPPB-RELATED"/>
    <property type="match status" value="1"/>
</dbReference>
<evidence type="ECO:0000256" key="1">
    <source>
        <dbReference type="ARBA" id="ARBA00004651"/>
    </source>
</evidence>
<keyword evidence="6 7" id="KW-0472">Membrane</keyword>
<keyword evidence="3" id="KW-1003">Cell membrane</keyword>
<keyword evidence="2 7" id="KW-0813">Transport</keyword>
<dbReference type="AlphaFoldDB" id="A0A3S9WCL2"/>
<accession>A0A3S9WCL2</accession>
<evidence type="ECO:0000256" key="5">
    <source>
        <dbReference type="ARBA" id="ARBA00022989"/>
    </source>
</evidence>
<dbReference type="Gene3D" id="1.10.3720.10">
    <property type="entry name" value="MetI-like"/>
    <property type="match status" value="1"/>
</dbReference>
<feature type="transmembrane region" description="Helical" evidence="7">
    <location>
        <begin position="286"/>
        <end position="312"/>
    </location>
</feature>
<evidence type="ECO:0000256" key="3">
    <source>
        <dbReference type="ARBA" id="ARBA00022475"/>
    </source>
</evidence>
<keyword evidence="5 7" id="KW-1133">Transmembrane helix</keyword>
<dbReference type="PROSITE" id="PS50928">
    <property type="entry name" value="ABC_TM1"/>
    <property type="match status" value="1"/>
</dbReference>
<evidence type="ECO:0000313" key="10">
    <source>
        <dbReference type="Proteomes" id="UP000276888"/>
    </source>
</evidence>
<dbReference type="Pfam" id="PF19300">
    <property type="entry name" value="BPD_transp_1_N"/>
    <property type="match status" value="1"/>
</dbReference>
<dbReference type="EMBL" id="CP031423">
    <property type="protein sequence ID" value="AZS37825.1"/>
    <property type="molecule type" value="Genomic_DNA"/>
</dbReference>
<evidence type="ECO:0000313" key="9">
    <source>
        <dbReference type="EMBL" id="AZS37825.1"/>
    </source>
</evidence>
<gene>
    <name evidence="9" type="primary">gsiC_5</name>
    <name evidence="9" type="ORF">CVS47_02472</name>
</gene>
<keyword evidence="10" id="KW-1185">Reference proteome</keyword>
<dbReference type="SUPFAM" id="SSF161098">
    <property type="entry name" value="MetI-like"/>
    <property type="match status" value="1"/>
</dbReference>
<dbReference type="CDD" id="cd06261">
    <property type="entry name" value="TM_PBP2"/>
    <property type="match status" value="1"/>
</dbReference>
<feature type="transmembrane region" description="Helical" evidence="7">
    <location>
        <begin position="99"/>
        <end position="121"/>
    </location>
</feature>
<evidence type="ECO:0000256" key="4">
    <source>
        <dbReference type="ARBA" id="ARBA00022692"/>
    </source>
</evidence>
<feature type="domain" description="ABC transmembrane type-1" evidence="8">
    <location>
        <begin position="95"/>
        <end position="309"/>
    </location>
</feature>
<evidence type="ECO:0000256" key="6">
    <source>
        <dbReference type="ARBA" id="ARBA00023136"/>
    </source>
</evidence>
<dbReference type="GO" id="GO:0055085">
    <property type="term" value="P:transmembrane transport"/>
    <property type="evidence" value="ECO:0007669"/>
    <property type="project" value="InterPro"/>
</dbReference>
<dbReference type="GO" id="GO:0005886">
    <property type="term" value="C:plasma membrane"/>
    <property type="evidence" value="ECO:0007669"/>
    <property type="project" value="UniProtKB-SubCell"/>
</dbReference>
<keyword evidence="4 7" id="KW-0812">Transmembrane</keyword>
<reference evidence="9 10" key="1">
    <citation type="submission" date="2018-08" db="EMBL/GenBank/DDBJ databases">
        <title>Microbacterium lemovicicum sp. nov., a bacterium isolated from a natural uranium-rich soil.</title>
        <authorList>
            <person name="ORTET P."/>
        </authorList>
    </citation>
    <scope>NUCLEOTIDE SEQUENCE [LARGE SCALE GENOMIC DNA]</scope>
    <source>
        <strain evidence="9 10">Viu22</strain>
    </source>
</reference>
<feature type="transmembrane region" description="Helical" evidence="7">
    <location>
        <begin position="133"/>
        <end position="166"/>
    </location>
</feature>
<comment type="similarity">
    <text evidence="7">Belongs to the binding-protein-dependent transport system permease family.</text>
</comment>
<dbReference type="Proteomes" id="UP000276888">
    <property type="component" value="Chromosome"/>
</dbReference>
<evidence type="ECO:0000256" key="7">
    <source>
        <dbReference type="RuleBase" id="RU363032"/>
    </source>
</evidence>
<proteinExistence type="inferred from homology"/>
<sequence length="319" mass="34378">MIRFLSRRVVSGILTLLAISAIMFLLFYVAPNDPARTIAGVQATNDQVELVRERLGLDLPIVERYLLYMGGLLTGDLGYSFYNQQPVLESIVQRLPETASIAVGGLALALLIGVGIGIGAARRPGSLRDRLSTVFVLSGLSVPTFVVGLLLLYVLFFQLTVLGLPIFPAAGYVEFTENPLEWARHLLLPWITVGFVSAATYARLTRSQLAGVLGEDYIRTARAKGLAEGTVVYKHGMRSALTPVVTQVSLDIAVLLGGLVVTEQIFGINGIGRLAIQSVNRGDQPVIIGTMLLASLFVVLSSILVDIVYAALDSRVRVK</sequence>
<dbReference type="KEGG" id="mlv:CVS47_02472"/>
<dbReference type="PANTHER" id="PTHR43163">
    <property type="entry name" value="DIPEPTIDE TRANSPORT SYSTEM PERMEASE PROTEIN DPPB-RELATED"/>
    <property type="match status" value="1"/>
</dbReference>